<evidence type="ECO:0008006" key="3">
    <source>
        <dbReference type="Google" id="ProtNLM"/>
    </source>
</evidence>
<protein>
    <recommendedName>
        <fullName evidence="3">PH domain-containing protein</fullName>
    </recommendedName>
</protein>
<organism evidence="1 2">
    <name type="scientific">Bugula neritina</name>
    <name type="common">Brown bryozoan</name>
    <name type="synonym">Sertularia neritina</name>
    <dbReference type="NCBI Taxonomy" id="10212"/>
    <lineage>
        <taxon>Eukaryota</taxon>
        <taxon>Metazoa</taxon>
        <taxon>Spiralia</taxon>
        <taxon>Lophotrochozoa</taxon>
        <taxon>Bryozoa</taxon>
        <taxon>Gymnolaemata</taxon>
        <taxon>Cheilostomatida</taxon>
        <taxon>Flustrina</taxon>
        <taxon>Buguloidea</taxon>
        <taxon>Bugulidae</taxon>
        <taxon>Bugula</taxon>
    </lineage>
</organism>
<accession>A0A7J7KGA9</accession>
<keyword evidence="2" id="KW-1185">Reference proteome</keyword>
<gene>
    <name evidence="1" type="ORF">EB796_005003</name>
</gene>
<proteinExistence type="predicted"/>
<evidence type="ECO:0000313" key="1">
    <source>
        <dbReference type="EMBL" id="KAF6036688.1"/>
    </source>
</evidence>
<name>A0A7J7KGA9_BUGNE</name>
<dbReference type="EMBL" id="VXIV02000689">
    <property type="protein sequence ID" value="KAF6036688.1"/>
    <property type="molecule type" value="Genomic_DNA"/>
</dbReference>
<reference evidence="1" key="1">
    <citation type="submission" date="2020-06" db="EMBL/GenBank/DDBJ databases">
        <title>Draft genome of Bugula neritina, a colonial animal packing powerful symbionts and potential medicines.</title>
        <authorList>
            <person name="Rayko M."/>
        </authorList>
    </citation>
    <scope>NUCLEOTIDE SEQUENCE [LARGE SCALE GENOMIC DNA]</scope>
    <source>
        <strain evidence="1">Kwan_BN1</strain>
    </source>
</reference>
<sequence length="156" mass="17815">MDRENRVPTEGHPRLPTMKDYYEQSSKTVSTQHSADLHVQKSGLLYIQINNNKKMSVRAKVYNNRLDHYILFSSKAISNSTQKFVNLKHTHVEQVGGNSIRIIPNKDIEGQSLLLLVPNENDVSSWLEVLTPLDISSPALLRRHPLMPTLQESDEE</sequence>
<dbReference type="Proteomes" id="UP000593567">
    <property type="component" value="Unassembled WGS sequence"/>
</dbReference>
<comment type="caution">
    <text evidence="1">The sequence shown here is derived from an EMBL/GenBank/DDBJ whole genome shotgun (WGS) entry which is preliminary data.</text>
</comment>
<evidence type="ECO:0000313" key="2">
    <source>
        <dbReference type="Proteomes" id="UP000593567"/>
    </source>
</evidence>
<dbReference type="AlphaFoldDB" id="A0A7J7KGA9"/>